<evidence type="ECO:0000313" key="20">
    <source>
        <dbReference type="EMBL" id="TLS36677.1"/>
    </source>
</evidence>
<keyword evidence="21" id="KW-1185">Reference proteome</keyword>
<dbReference type="GO" id="GO:0009252">
    <property type="term" value="P:peptidoglycan biosynthetic process"/>
    <property type="evidence" value="ECO:0007669"/>
    <property type="project" value="UniProtKB-KW"/>
</dbReference>
<dbReference type="GO" id="GO:0008955">
    <property type="term" value="F:peptidoglycan glycosyltransferase activity"/>
    <property type="evidence" value="ECO:0007669"/>
    <property type="project" value="UniProtKB-EC"/>
</dbReference>
<dbReference type="FunFam" id="1.10.3810.10:FF:000001">
    <property type="entry name" value="Penicillin-binding protein 1A"/>
    <property type="match status" value="1"/>
</dbReference>
<evidence type="ECO:0000256" key="9">
    <source>
        <dbReference type="ARBA" id="ARBA00022801"/>
    </source>
</evidence>
<evidence type="ECO:0000256" key="17">
    <source>
        <dbReference type="SAM" id="Phobius"/>
    </source>
</evidence>
<evidence type="ECO:0000259" key="18">
    <source>
        <dbReference type="Pfam" id="PF00905"/>
    </source>
</evidence>
<feature type="domain" description="Glycosyl transferase family 51" evidence="19">
    <location>
        <begin position="64"/>
        <end position="238"/>
    </location>
</feature>
<keyword evidence="6" id="KW-0645">Protease</keyword>
<dbReference type="FunFam" id="3.40.710.10:FF:000028">
    <property type="entry name" value="Penicillin-binding protein 1A"/>
    <property type="match status" value="1"/>
</dbReference>
<comment type="similarity">
    <text evidence="2">In the C-terminal section; belongs to the transpeptidase family.</text>
</comment>
<dbReference type="GO" id="GO:0071555">
    <property type="term" value="P:cell wall organization"/>
    <property type="evidence" value="ECO:0007669"/>
    <property type="project" value="UniProtKB-KW"/>
</dbReference>
<dbReference type="InterPro" id="IPR050396">
    <property type="entry name" value="Glycosyltr_51/Transpeptidase"/>
</dbReference>
<evidence type="ECO:0000259" key="19">
    <source>
        <dbReference type="Pfam" id="PF00912"/>
    </source>
</evidence>
<evidence type="ECO:0000256" key="16">
    <source>
        <dbReference type="ARBA" id="ARBA00049902"/>
    </source>
</evidence>
<feature type="domain" description="Penicillin-binding protein transpeptidase" evidence="18">
    <location>
        <begin position="330"/>
        <end position="599"/>
    </location>
</feature>
<evidence type="ECO:0000256" key="13">
    <source>
        <dbReference type="ARBA" id="ARBA00023268"/>
    </source>
</evidence>
<comment type="similarity">
    <text evidence="3">In the N-terminal section; belongs to the glycosyltransferase 51 family.</text>
</comment>
<keyword evidence="12 17" id="KW-0472">Membrane</keyword>
<dbReference type="Gene3D" id="3.40.710.10">
    <property type="entry name" value="DD-peptidase/beta-lactamase superfamily"/>
    <property type="match status" value="1"/>
</dbReference>
<reference evidence="20 21" key="1">
    <citation type="submission" date="2019-04" db="EMBL/GenBank/DDBJ databases">
        <title>Bacillus caeni sp. nov., a bacterium isolated from mangrove sediment.</title>
        <authorList>
            <person name="Huang H."/>
            <person name="Mo K."/>
            <person name="Hu Y."/>
        </authorList>
    </citation>
    <scope>NUCLEOTIDE SEQUENCE [LARGE SCALE GENOMIC DNA]</scope>
    <source>
        <strain evidence="20 21">HB172195</strain>
    </source>
</reference>
<dbReference type="InterPro" id="IPR001264">
    <property type="entry name" value="Glyco_trans_51"/>
</dbReference>
<evidence type="ECO:0000256" key="4">
    <source>
        <dbReference type="ARBA" id="ARBA00022475"/>
    </source>
</evidence>
<dbReference type="AlphaFoldDB" id="A0A5R9EZL6"/>
<keyword evidence="17" id="KW-0812">Transmembrane</keyword>
<dbReference type="GO" id="GO:0008658">
    <property type="term" value="F:penicillin binding"/>
    <property type="evidence" value="ECO:0007669"/>
    <property type="project" value="InterPro"/>
</dbReference>
<dbReference type="Pfam" id="PF00912">
    <property type="entry name" value="Transgly"/>
    <property type="match status" value="1"/>
</dbReference>
<dbReference type="GO" id="GO:0006508">
    <property type="term" value="P:proteolysis"/>
    <property type="evidence" value="ECO:0007669"/>
    <property type="project" value="UniProtKB-KW"/>
</dbReference>
<gene>
    <name evidence="20" type="ORF">FCL54_14255</name>
</gene>
<comment type="catalytic activity">
    <reaction evidence="15">
        <text>Preferential cleavage: (Ac)2-L-Lys-D-Ala-|-D-Ala. Also transpeptidation of peptidyl-alanyl moieties that are N-acyl substituents of D-alanine.</text>
        <dbReference type="EC" id="3.4.16.4"/>
    </reaction>
</comment>
<organism evidence="20 21">
    <name type="scientific">Exobacillus caeni</name>
    <dbReference type="NCBI Taxonomy" id="2574798"/>
    <lineage>
        <taxon>Bacteria</taxon>
        <taxon>Bacillati</taxon>
        <taxon>Bacillota</taxon>
        <taxon>Bacilli</taxon>
        <taxon>Bacillales</taxon>
        <taxon>Guptibacillaceae</taxon>
        <taxon>Exobacillus</taxon>
    </lineage>
</organism>
<evidence type="ECO:0000256" key="1">
    <source>
        <dbReference type="ARBA" id="ARBA00004236"/>
    </source>
</evidence>
<dbReference type="OrthoDB" id="9766909at2"/>
<dbReference type="Proteomes" id="UP000308230">
    <property type="component" value="Unassembled WGS sequence"/>
</dbReference>
<keyword evidence="8" id="KW-0808">Transferase</keyword>
<dbReference type="InterPro" id="IPR012338">
    <property type="entry name" value="Beta-lactam/transpept-like"/>
</dbReference>
<evidence type="ECO:0000256" key="2">
    <source>
        <dbReference type="ARBA" id="ARBA00007090"/>
    </source>
</evidence>
<protein>
    <submittedName>
        <fullName evidence="20">Penicillin-binding protein 1A</fullName>
    </submittedName>
</protein>
<dbReference type="InterPro" id="IPR023346">
    <property type="entry name" value="Lysozyme-like_dom_sf"/>
</dbReference>
<name>A0A5R9EZL6_9BACL</name>
<keyword evidence="7" id="KW-0328">Glycosyltransferase</keyword>
<dbReference type="SUPFAM" id="SSF56601">
    <property type="entry name" value="beta-lactamase/transpeptidase-like"/>
    <property type="match status" value="1"/>
</dbReference>
<evidence type="ECO:0000313" key="21">
    <source>
        <dbReference type="Proteomes" id="UP000308230"/>
    </source>
</evidence>
<proteinExistence type="inferred from homology"/>
<evidence type="ECO:0000256" key="8">
    <source>
        <dbReference type="ARBA" id="ARBA00022679"/>
    </source>
</evidence>
<dbReference type="RefSeq" id="WP_138127409.1">
    <property type="nucleotide sequence ID" value="NZ_SWLG01000009.1"/>
</dbReference>
<feature type="transmembrane region" description="Helical" evidence="17">
    <location>
        <begin position="18"/>
        <end position="41"/>
    </location>
</feature>
<dbReference type="GO" id="GO:0009002">
    <property type="term" value="F:serine-type D-Ala-D-Ala carboxypeptidase activity"/>
    <property type="evidence" value="ECO:0007669"/>
    <property type="project" value="UniProtKB-EC"/>
</dbReference>
<keyword evidence="14" id="KW-0961">Cell wall biogenesis/degradation</keyword>
<evidence type="ECO:0000256" key="6">
    <source>
        <dbReference type="ARBA" id="ARBA00022670"/>
    </source>
</evidence>
<accession>A0A5R9EZL6</accession>
<comment type="catalytic activity">
    <reaction evidence="16">
        <text>[GlcNAc-(1-&gt;4)-Mur2Ac(oyl-L-Ala-gamma-D-Glu-L-Lys-D-Ala-D-Ala)](n)-di-trans,octa-cis-undecaprenyl diphosphate + beta-D-GlcNAc-(1-&gt;4)-Mur2Ac(oyl-L-Ala-gamma-D-Glu-L-Lys-D-Ala-D-Ala)-di-trans,octa-cis-undecaprenyl diphosphate = [GlcNAc-(1-&gt;4)-Mur2Ac(oyl-L-Ala-gamma-D-Glu-L-Lys-D-Ala-D-Ala)](n+1)-di-trans,octa-cis-undecaprenyl diphosphate + di-trans,octa-cis-undecaprenyl diphosphate + H(+)</text>
        <dbReference type="Rhea" id="RHEA:23708"/>
        <dbReference type="Rhea" id="RHEA-COMP:9602"/>
        <dbReference type="Rhea" id="RHEA-COMP:9603"/>
        <dbReference type="ChEBI" id="CHEBI:15378"/>
        <dbReference type="ChEBI" id="CHEBI:58405"/>
        <dbReference type="ChEBI" id="CHEBI:60033"/>
        <dbReference type="ChEBI" id="CHEBI:78435"/>
        <dbReference type="EC" id="2.4.99.28"/>
    </reaction>
</comment>
<evidence type="ECO:0000256" key="7">
    <source>
        <dbReference type="ARBA" id="ARBA00022676"/>
    </source>
</evidence>
<dbReference type="Pfam" id="PF00905">
    <property type="entry name" value="Transpeptidase"/>
    <property type="match status" value="1"/>
</dbReference>
<dbReference type="GO" id="GO:0008360">
    <property type="term" value="P:regulation of cell shape"/>
    <property type="evidence" value="ECO:0007669"/>
    <property type="project" value="UniProtKB-KW"/>
</dbReference>
<keyword evidence="17" id="KW-1133">Transmembrane helix</keyword>
<evidence type="ECO:0000256" key="14">
    <source>
        <dbReference type="ARBA" id="ARBA00023316"/>
    </source>
</evidence>
<comment type="subcellular location">
    <subcellularLocation>
        <location evidence="1">Cell membrane</location>
    </subcellularLocation>
</comment>
<dbReference type="NCBIfam" id="TIGR02074">
    <property type="entry name" value="PBP_1a_fam"/>
    <property type="match status" value="1"/>
</dbReference>
<keyword evidence="10" id="KW-0133">Cell shape</keyword>
<dbReference type="InterPro" id="IPR001460">
    <property type="entry name" value="PCN-bd_Tpept"/>
</dbReference>
<dbReference type="PANTHER" id="PTHR32282">
    <property type="entry name" value="BINDING PROTEIN TRANSPEPTIDASE, PUTATIVE-RELATED"/>
    <property type="match status" value="1"/>
</dbReference>
<dbReference type="PANTHER" id="PTHR32282:SF11">
    <property type="entry name" value="PENICILLIN-BINDING PROTEIN 1B"/>
    <property type="match status" value="1"/>
</dbReference>
<keyword evidence="4" id="KW-1003">Cell membrane</keyword>
<dbReference type="Gene3D" id="1.10.3810.10">
    <property type="entry name" value="Biosynthetic peptidoglycan transglycosylase-like"/>
    <property type="match status" value="1"/>
</dbReference>
<keyword evidence="11" id="KW-0573">Peptidoglycan synthesis</keyword>
<dbReference type="GO" id="GO:0030288">
    <property type="term" value="C:outer membrane-bounded periplasmic space"/>
    <property type="evidence" value="ECO:0007669"/>
    <property type="project" value="TreeGrafter"/>
</dbReference>
<dbReference type="EMBL" id="SWLG01000009">
    <property type="protein sequence ID" value="TLS36677.1"/>
    <property type="molecule type" value="Genomic_DNA"/>
</dbReference>
<evidence type="ECO:0000256" key="15">
    <source>
        <dbReference type="ARBA" id="ARBA00034000"/>
    </source>
</evidence>
<dbReference type="SUPFAM" id="SSF53955">
    <property type="entry name" value="Lysozyme-like"/>
    <property type="match status" value="1"/>
</dbReference>
<evidence type="ECO:0000256" key="11">
    <source>
        <dbReference type="ARBA" id="ARBA00022984"/>
    </source>
</evidence>
<evidence type="ECO:0000256" key="3">
    <source>
        <dbReference type="ARBA" id="ARBA00007739"/>
    </source>
</evidence>
<keyword evidence="13" id="KW-0511">Multifunctional enzyme</keyword>
<evidence type="ECO:0000256" key="12">
    <source>
        <dbReference type="ARBA" id="ARBA00023136"/>
    </source>
</evidence>
<evidence type="ECO:0000256" key="10">
    <source>
        <dbReference type="ARBA" id="ARBA00022960"/>
    </source>
</evidence>
<comment type="caution">
    <text evidence="20">The sequence shown here is derived from an EMBL/GenBank/DDBJ whole genome shotgun (WGS) entry which is preliminary data.</text>
</comment>
<dbReference type="InterPro" id="IPR036950">
    <property type="entry name" value="PBP_transglycosylase"/>
</dbReference>
<sequence length="688" mass="77705">MEVITDQRLKQTWRWLRLFMRLALIFSIFMVLFLFSIFLYAKIQGPPTLLVPQTTVFYASDGSVVGESEHGGQNRYWVPLKDISPNVIDATIAIEDKRFYDHYGFDFKRIIAAGLADIKAMSKVQGASTITQQYARNLFLEHDKTWTRKIQEALYAIRLELNYTKEEILEGYLNTIYYGHGAYGIEAAADYYFDKHAKDLTLGEAAMLAGIPKGPSYYSPKVHFERAKDRQETILDVMAATNKASGERTFKAKHERIILAKPEEDKIESLGPYFLDEVKKSLVNRLNLDQRFIEAGGLKVYTTLDPHMQKTAEKWVGRIIHEDSDIQTALTAMDPKTGEVKALVGGRDYEKSEFNRATMAKRAPGSTFKAFLYYAAIENGFTPSTPVRSEPTTFRYNDGKSEYSPHNYGNAYAYGDITLAQALALSDNIVAVKTHLFLEENTLVNTAKRFGIKSPLAKIPSLALGTKPVRMIEMTGAYSMFANGGKSVEPHYITKVVDREGNVIYEWKKEAEQVLDPDAAFVTTQMMTGVFDESLNDYARVTGSGVDHLLSRQVAGKTGSTPNDSWMIGFTPQLTASVWVGYDEGKPLNETNDGLYAKNIWAHFIEEALEGQPKKKFKPTKNVIAVNVNPDNGKLATENCPVTRKTYYIKGTEPHEYCDEHSNKQPKAAEKEKKEKKGFIDRIFDWFK</sequence>
<keyword evidence="5" id="KW-0121">Carboxypeptidase</keyword>
<dbReference type="GO" id="GO:0005886">
    <property type="term" value="C:plasma membrane"/>
    <property type="evidence" value="ECO:0007669"/>
    <property type="project" value="UniProtKB-SubCell"/>
</dbReference>
<keyword evidence="9" id="KW-0378">Hydrolase</keyword>
<evidence type="ECO:0000256" key="5">
    <source>
        <dbReference type="ARBA" id="ARBA00022645"/>
    </source>
</evidence>